<sequence length="116" mass="12921">MSSGSVSQRAQPMPRLLYYFSLPTKKMLLGLSLSAPQVLPSVSMLTAKMLRGSLSASKLLPVILPTSEMLPSNTLYTAKMLLEISLQAKSQLLQEYLRKLLSMKLTKKETRDFVQS</sequence>
<evidence type="ECO:0000313" key="2">
    <source>
        <dbReference type="Proteomes" id="UP000814243"/>
    </source>
</evidence>
<protein>
    <submittedName>
        <fullName evidence="1">Uncharacterized protein</fullName>
    </submittedName>
</protein>
<gene>
    <name evidence="1" type="ORF">HF086_017946</name>
</gene>
<evidence type="ECO:0000313" key="1">
    <source>
        <dbReference type="EMBL" id="KAH9627971.1"/>
    </source>
</evidence>
<comment type="caution">
    <text evidence="1">The sequence shown here is derived from an EMBL/GenBank/DDBJ whole genome shotgun (WGS) entry which is preliminary data.</text>
</comment>
<dbReference type="EMBL" id="JACEFF010000930">
    <property type="protein sequence ID" value="KAH9627971.1"/>
    <property type="molecule type" value="Genomic_DNA"/>
</dbReference>
<name>A0A922M0D6_SPOEX</name>
<organism evidence="1 2">
    <name type="scientific">Spodoptera exigua</name>
    <name type="common">Beet armyworm</name>
    <name type="synonym">Noctua fulgens</name>
    <dbReference type="NCBI Taxonomy" id="7107"/>
    <lineage>
        <taxon>Eukaryota</taxon>
        <taxon>Metazoa</taxon>
        <taxon>Ecdysozoa</taxon>
        <taxon>Arthropoda</taxon>
        <taxon>Hexapoda</taxon>
        <taxon>Insecta</taxon>
        <taxon>Pterygota</taxon>
        <taxon>Neoptera</taxon>
        <taxon>Endopterygota</taxon>
        <taxon>Lepidoptera</taxon>
        <taxon>Glossata</taxon>
        <taxon>Ditrysia</taxon>
        <taxon>Noctuoidea</taxon>
        <taxon>Noctuidae</taxon>
        <taxon>Amphipyrinae</taxon>
        <taxon>Spodoptera</taxon>
    </lineage>
</organism>
<dbReference type="AlphaFoldDB" id="A0A922M0D6"/>
<reference evidence="1" key="1">
    <citation type="journal article" date="2021" name="G3 (Bethesda)">
        <title>Genome and transcriptome analysis of the beet armyworm Spodoptera exigua reveals targets for pest control. .</title>
        <authorList>
            <person name="Simon S."/>
            <person name="Breeschoten T."/>
            <person name="Jansen H.J."/>
            <person name="Dirks R.P."/>
            <person name="Schranz M.E."/>
            <person name="Ros V.I.D."/>
        </authorList>
    </citation>
    <scope>NUCLEOTIDE SEQUENCE</scope>
    <source>
        <strain evidence="1">TB_SE_WUR_2020</strain>
    </source>
</reference>
<proteinExistence type="predicted"/>
<dbReference type="Proteomes" id="UP000814243">
    <property type="component" value="Unassembled WGS sequence"/>
</dbReference>
<accession>A0A922M0D6</accession>